<feature type="region of interest" description="Disordered" evidence="1">
    <location>
        <begin position="486"/>
        <end position="510"/>
    </location>
</feature>
<evidence type="ECO:0000313" key="2">
    <source>
        <dbReference type="EMBL" id="PFH61610.1"/>
    </source>
</evidence>
<evidence type="ECO:0000313" key="3">
    <source>
        <dbReference type="Proteomes" id="UP000037136"/>
    </source>
</evidence>
<sequence length="619" mass="70550">MGTVLWCLEQWSQERFTNAAECEAAREQLTPTEWRFVRMGCSLNNEDCSGTDYYCEKLQNLSQRIECFQGRKKAPWLEPNSDGCIVSVDWDERCHGSQAWCETERMIESYGSSQTCLGFRQPRAAPRKSPFKSPLVVCIGDNDQTEDCMGTEVFCNRLNNSDQALACVQSRSKPWFAVPYSATCDGILANLHHEGCRGTDDWCRSQDSIRLYGSEAACRSFRRGDKPNGLLWRPPVTNCTAKDEHCLGTDTACGKLQYPNLIAACYSAREKPPFSRRNSEDCFKLGLDGEAYWDDERCVGTVFWCQKRWSPKFESEAACRSHRILPYAFNGRKVPWVQTSNSFDLCPVSSEECMGTEEYCGSLLDNERVMQCYEQRELMPFFPRNHPECRGKMFPNRFETCRGTKEWCDDAMILQRFYGGRTENCLKFREKNTLEEAQLPWQYGSGSNKCYDGDEECLGTEAFCVQTGKLHGVKACLEKRKRPPLLEPDSTQCPPAEKGRDQRRPAKKERDERCMGSEAWCLAWDFIYGNYPDCIAHRGLNLVSYRETIEKMLVPRVSEAVLKGATNVTANGALLQIVVRNGSVADARTTAEADRKLFLDEIEKRLEAMVVNGIDRALK</sequence>
<keyword evidence="3" id="KW-1185">Reference proteome</keyword>
<dbReference type="OrthoDB" id="4919657at2759"/>
<dbReference type="AlphaFoldDB" id="A0A2A9PL52"/>
<name>A0A2A9PL52_OPHUN</name>
<reference evidence="2 3" key="2">
    <citation type="journal article" date="2017" name="Sci. Rep.">
        <title>Ant-infecting Ophiocordyceps genomes reveal a high diversity of potential behavioral manipulation genes and a possible major role for enterotoxins.</title>
        <authorList>
            <person name="de Bekker C."/>
            <person name="Ohm R.A."/>
            <person name="Evans H.C."/>
            <person name="Brachmann A."/>
            <person name="Hughes D.P."/>
        </authorList>
    </citation>
    <scope>NUCLEOTIDE SEQUENCE [LARGE SCALE GENOMIC DNA]</scope>
    <source>
        <strain evidence="2 3">SC16a</strain>
    </source>
</reference>
<protein>
    <submittedName>
        <fullName evidence="2">Uncharacterized protein</fullName>
    </submittedName>
</protein>
<feature type="compositionally biased region" description="Basic and acidic residues" evidence="1">
    <location>
        <begin position="497"/>
        <end position="510"/>
    </location>
</feature>
<accession>A0A2A9PL52</accession>
<evidence type="ECO:0000256" key="1">
    <source>
        <dbReference type="SAM" id="MobiDB-lite"/>
    </source>
</evidence>
<gene>
    <name evidence="2" type="ORF">XA68_16871</name>
</gene>
<comment type="caution">
    <text evidence="2">The sequence shown here is derived from an EMBL/GenBank/DDBJ whole genome shotgun (WGS) entry which is preliminary data.</text>
</comment>
<dbReference type="STRING" id="268505.A0A2A9PL52"/>
<dbReference type="Proteomes" id="UP000037136">
    <property type="component" value="Unassembled WGS sequence"/>
</dbReference>
<dbReference type="EMBL" id="LAZP02000063">
    <property type="protein sequence ID" value="PFH61610.1"/>
    <property type="molecule type" value="Genomic_DNA"/>
</dbReference>
<organism evidence="2 3">
    <name type="scientific">Ophiocordyceps unilateralis</name>
    <name type="common">Zombie-ant fungus</name>
    <name type="synonym">Torrubia unilateralis</name>
    <dbReference type="NCBI Taxonomy" id="268505"/>
    <lineage>
        <taxon>Eukaryota</taxon>
        <taxon>Fungi</taxon>
        <taxon>Dikarya</taxon>
        <taxon>Ascomycota</taxon>
        <taxon>Pezizomycotina</taxon>
        <taxon>Sordariomycetes</taxon>
        <taxon>Hypocreomycetidae</taxon>
        <taxon>Hypocreales</taxon>
        <taxon>Ophiocordycipitaceae</taxon>
        <taxon>Ophiocordyceps</taxon>
    </lineage>
</organism>
<proteinExistence type="predicted"/>
<reference evidence="2 3" key="1">
    <citation type="journal article" date="2015" name="BMC Genomics">
        <title>Gene expression during zombie ant biting behavior reflects the complexity underlying fungal parasitic behavioral manipulation.</title>
        <authorList>
            <person name="de Bekker C."/>
            <person name="Ohm R.A."/>
            <person name="Loreto R.G."/>
            <person name="Sebastian A."/>
            <person name="Albert I."/>
            <person name="Merrow M."/>
            <person name="Brachmann A."/>
            <person name="Hughes D.P."/>
        </authorList>
    </citation>
    <scope>NUCLEOTIDE SEQUENCE [LARGE SCALE GENOMIC DNA]</scope>
    <source>
        <strain evidence="2 3">SC16a</strain>
    </source>
</reference>